<dbReference type="InterPro" id="IPR042104">
    <property type="entry name" value="PKS_dehydratase_sf"/>
</dbReference>
<dbReference type="InterPro" id="IPR014043">
    <property type="entry name" value="Acyl_transferase_dom"/>
</dbReference>
<evidence type="ECO:0000256" key="3">
    <source>
        <dbReference type="ARBA" id="ARBA00022450"/>
    </source>
</evidence>
<dbReference type="Pfam" id="PF08990">
    <property type="entry name" value="Docking"/>
    <property type="match status" value="1"/>
</dbReference>
<dbReference type="InterPro" id="IPR049552">
    <property type="entry name" value="PKS_DH_N"/>
</dbReference>
<sequence>MSDDKKLLDYLRRATADLGDARRQLREAEQARHEPIAIVSMACRYPGGARTPELLWDLVSRGADAISAWPVDRGWDLEGLYDPDPERPGTSYTRHGGFLHDAAEFDAEFFGISPREALATDPQQRLALETAWEAVERAAIDPRTLRRTGTGVFLGAIGNGYGAGSRHLPDVQGLLDTGTASSVVSGRIAYTLGLEGPAVTVDTACSSSLVALHLAIRALRAGDCTLALAGGVSVMATPDAFVAFSRQRALAADGRCKAFGADADGTGWSEGVGVLVLERLSDARRNGHQVLAVIRGSATNQDGASNGLTAPSGPSQQRVIRAALADAGLTASEVDVVEAHGTGTTLGDPIEAQALLATYGQDRPADRPLWLGSLKSNIGHTSAAAGVGGVIKMVLAMEHGELPKSLHAERPTPMVDWASGAVEVLSEARAWDDTGRPRRAGVSAFGVSGTNVHLILEQAPEAPATQAPAEEAEPVAEAAADGDAYPLPWVLSARTDQALRDQAAGLLAHLSAGPGPLRAAATGRALALTRTAFERRAVVVGTDQDRLIDGVQALAEGRSVPGLVRGEGVSSGRSVLVFPGQGSQWVGMAAELLGESEVFAGRMAECERALGPYVDWSLTEALGSERLLARVDVVQPVLWAVMVSLAEVWRSFGVAVDGVVGHSQGEVAAACVAGGLSLDDGARVVALRSRAVGVLAGRGGMASVPLPVDVVRERIAPWAGRLSVAAVNGPSVTVVSGDADAVTALVDELVGEGVRARSVEVDYASHSSHVEEIREQLLSDLEGIAPRSSAVPFFSTVTGGWLDTKNLDAEYWYRNLRETVEFGKATEALLGEGFRFFVEASPHPVLTFGVQQTADRADTAGSAQGPAVVVGTLRRGESGLDRFLTSLGEAHAGGLPPDWDRVFAGHRTDGVSLPTYPFQRRPYWLEDTAPAAGVPAGAPAEGDDFWEALGGGDLDRFTTALGVAPEDPLNVVLPALVTWRSERTERSVVDSWRYRVTWRALPAGSPAASLDGSWLVLSSDGQSEDGERRSEATVHILEQAGASVVHVRLTEAEADRAVLADRLRVSLDALPGPVTGVLSLLGLDERPHSAHPSVPLGTALNLALVQSLGDAGVDAPLWWATRGAVSVGGPDTGSPVSAAQSLLWGLGRVAALEFPQRWGGLIDLPEVLDADTAPRLCRVLAGAAGDEDQVAVRAGGCHGRRLVRSALGDTAPGRSWRPGGTVLITGGTGGIGAQIARWLARRGAAHLVLVSRGGAEAPGARELSEELAALGPRVTVASCDVGDLDALRVLKDGLEQDGHRISTVFHAAGAGLLVPLPDTDVDEFAGTLHAKVGGARNLDLLFDRDTLDAFVLFSSISGVWGSAVHGAYAAANAYLDGLAEDRRSRGLAATSVVWGIWNPEDGGGMAAELVEENLRGHGVLFMPPAVAITGLQQVLDHDETVTVVADIDWDRFATVFTSARPSPLIGELPEVRAALAAEPVTAGTGAEETSSALRDRLEPLPAAERTRVLVDLVRTHAAAVLGHGSPDAVTPGRAFRDLGFDSLTAVDMRNRLNTATGLRLPVTVVFDYASATALARHLETGLLGAAEAPAAARQLPPATPAEDDDPIVIVSMSCRYPGGVRTPEDLWHLVADGRDAVSGLPSDRGWDLDALYDADPDRPGRSYAAAGGFIRDADRFDPAFFGISPREALAMDPQQRLLLETSWEAIERAGIDPTTLHSTPTGVFAGASYQGYGGTLSEVPEELEGLFIAGISTSVLSGRVAYQLGLQGPAVTVDTACSSSLVAVHLAARSLRAGECALALAGGATVMGTPLSFTGFSRQRGLAEDGRCKSFAASADGFGMAEGVGLLVLERLSDARRNGHPVLAVLRGSAINQDGASNGLTAPSGLAQQRVIRDALADARLTAADVDAVEAHGTGTRLGDPIEADALLATYGQDRPADRPLRLGSLKSNIGHTQAAAGVGGIIKMVLAMAHGELPRTLHIDRPSPNVDWTAGAVELLTEAAPWPETGRPRRAGVSSFGLSGTNAHVVIEQPPAEPVLPSPAPPTAPVTAAGSVPAPTSDAAAVPGAEVAGTPHATVPWVLSGRTAEAVKAQAERLHTYLTEHPELSSADVGHSLATTRTAFEHRAAVVGDDRTALLGGLAALAAGDRAPGLVEGTVARSSRTVFVFPGQGSQWAGMARELLDHAPAFAARIAACERALAPHLDWSPLAVLREEPDAPPLDRVDVVQPVLFAVMVSLAELWRAHGIVPDAVVGHSQGEIAAACVAGALSLDDAARIVALRSRALLALTGRGGMLFVPQPAEAVREALAAHEGALDIAAVNGPTSVTVSGDPAALERLGERYAEEGVLTWPVPGVDFAGHSPQVEEIREELLTLLGATTPRTSAIPFYSTVSGGPVDTLGLDAAYWYENLRRPVEFGRAVDALIADGHHIFVECSTHPALTVWLQQAVEAAGIGDGAVVGTLRRTEGGPGRFLAALTELHVHGVPVDWGTVFAGTGARTRHLPTYAFQQQRYWLEATAPDRSATATTGTGPAGPGPADSGFWSAVDRGDLDALATTLRVEDGELRSSLASLVPTLAAWARGRADDRTADSWRYRVAWKPLPAPERPRLTGSWLVVAPADTADDPAVTFALDSLRGHGATPVLVEAGPDATDRTRFAALLRDAHDRTDGPPAGLLSLLALAEEPHGGGSALPRGLTLTVALLQALGDLGTDAPLWCATRGAVSVGRSDRIGSTLQALVWGLGGVAAVEYPQRWAGLVDLPRRLDDRAATRLAGALTGPDGEDQLAVRATGLYGRRVVHAGLGHTAPARDWTPEGTVLITGGTGGLGAQIARWLARTGTAHLLLTSRRGAQAPGADELLAELRGLGAAVTAVACDVADRDALAELLAGIPAERPLRAVLHTAGVLDDGVIDAITPERAAGVLRPKLDGARNLDELTRELDLTAFVLFSSLAGTLGGTGQGSYAAANAYLDALARHRRDLGLPGTSVAWGLWGGDSLASGAVAERLIRDGLPAMDPATATVALHRALDHDDTAVLVADFAWDRFTRAYTALRPSPALGDLPEVREVLDAPDRPRNTADGTQPPALRLAALPPAERDRALLDLVRREVAAVLGHPGPEAVGPDQAFKDIGFDSLTAVELRNRLAAATGLRLSVTLAFDYPTATDLAGHLRAELPGAPATETPATGTPAIPRQVPAAVAVPEDEAIAVVAMSCRYPGGVSTPEELWELVAGGQDAITGFPTGRGWDLDGLYDPDPDRSGSTYAREGGFLHDADRFDPAFFGISPREALTIDPQQRLLLELSWEAFERAGIDPLSLKGSPSGVFVGCSHHDYGSRVTEPSEEFEGYLGIGSAGSVASGRISYSLGLEGPAVTIDTACSSSLVAVHLAARSLRSGECSLALAGGVTVMSTPGAFVEFSRQRVLAEDGRCKPFAAAADGTSWAEGAGLLVLERLSDARRNGHPVLALVRGSAVNQDGASNGLTAPNGPSQQRVIRAALADAGLTASEVDAVEAHGTGTRLGDPIEAQALLATYGRERGAREPLWLGSLKSNIGHSQAAAGVAGIIKMVQAMRYGALPRTLHVDTPTPHVDWSSGAVRLLTADTPWPETGRPRRAAVSSFGVSGTNAHTILEQPTEPAPAADLVHAPGDTFAAPGLSAASERAGAGAPAVPAASEPAGAADPDVSEPAQATVLDAPGAARPATLAVPAASATSEASGPSLPATPAPNLAPAPAPNPVSTPAPALPWLLSARSADALRAQAARLLRHVERHPGLAVADLGRSLALNRSAFEHRAALTGTDRRALLQGLAALAAGEPSADLVSGVTGPAAKTAFLFPGQGSQRTGMGAGLYARFPVFADAFDAVCAELDPLLDRPLREVIDAGPGDPGHGLLDRTEYTQPALFALGVALFRLVEHWGVRPDRLLGHSVGELAAAHVAGVFTLPDAAQLVVARGRLMQALPEGGAMAALAAGEEEVLPLLAGRESAVGLAAVNGPASTVISGDAAAVDEIASVLAARGRKTRRLRVSHAFHSPLMEPMLTEFREVAARIVPGEATVPVISDLTGEPATSEQLGSPDYWVEHVRGTVRFQDGVRHLERDGVTAFLELGPDGALTALGQDCLTGATAAAGGSDGTGTAAVTGSPLLLPLLRKDRSEAPAAATALARLHVAGVPVDWSAVHSGDPSRPAVDLPTYAFQRGSYWLAAGPATADLPAAGLRTVDHPLLGAGTELADSDGFLFTGSFSVRSHPWLADHGVYEGVLFPATAFLELAVRAGDQVGCDRVEELTLEAPLVLPPGGAVALQLTVGSPDASGTRPLSVHARAADDGPDAPWTRHASGLLTPARNPDPEDLFEPQDPDSDPEAWPPPGAEPLDTDGLYDRFADGGFAYGPAFQGLRAAWRLGDEVYAVASLPEEQRPDAAAFGLHPALLDAALHALVFDVLEGPAQGWLPFSWSGVRLYASGATELRLRLTPTGRDAVTVRATDAAGRPVVSARSLVLRPVSPDRFRATRTGHHEELFRPEWHALPERTGTAADTVPDPDSWTVLGTGTPLPGTAPLPGRTVTDLAALSALLDAGEQPPRVVLAPCPPGPVPHAPPGALRDAVHDGLGAVLALLRGWLADERLTGSQLVLVTAGAVPVTGDDVPDPALAALWGLVRSAQTENPDRFVLLDLDAHETPPAVLAGALASGEPQLAIRAGTVHTARLARVPLAAPGRTPGWSGDGTVLITGGTGAIGAHIARHLAAEHGVRHLLLTSRSGPAADGAAELTAELAALGAHAEITACDAADRDALAALLAAVPPAHPLTGVIHAAGALADGVVATMTPEQLALVLRPKVDAAVNLHELTAGLDLSEFVLFSSIAGVFGGMGQGNYAAANAFLDALAHRRRADGLPGRSLAWGLWANSTGMTGGLTEADLRRIARGGIVAFEPDRGLALFDTAAALDEPVLLPLRLDTAAVRAQAATGGVPALLRGLVRPAARRTVAGPATGTGPDGPEALKQRLGSLDGTRRGRVLLDLVRTHAALVLGHSGPAEVEPGRGLLEVGFDSLTAVELRNRLRAATGHPLPATLLFDHPTPAAIAAHLAAELVPDAAPGPAPGLAELDRLEGALDGGVDDPADRERLAARLRELLGRLDPAATAGDGTAADSLEDRMDGASDDELFDLIDNELGLS</sequence>
<dbReference type="PROSITE" id="PS00012">
    <property type="entry name" value="PHOSPHOPANTETHEINE"/>
    <property type="match status" value="3"/>
</dbReference>
<feature type="region of interest" description="C-terminal hotdog fold" evidence="9">
    <location>
        <begin position="4353"/>
        <end position="4491"/>
    </location>
</feature>
<dbReference type="InterPro" id="IPR036736">
    <property type="entry name" value="ACP-like_sf"/>
</dbReference>
<keyword evidence="3" id="KW-0596">Phosphopantetheine</keyword>
<feature type="compositionally biased region" description="Low complexity" evidence="10">
    <location>
        <begin position="2046"/>
        <end position="2057"/>
    </location>
</feature>
<evidence type="ECO:0000256" key="7">
    <source>
        <dbReference type="ARBA" id="ARBA00023268"/>
    </source>
</evidence>
<dbReference type="Proteomes" id="UP001058236">
    <property type="component" value="Chromosome"/>
</dbReference>
<feature type="region of interest" description="Disordered" evidence="10">
    <location>
        <begin position="3641"/>
        <end position="3673"/>
    </location>
</feature>
<dbReference type="InterPro" id="IPR036291">
    <property type="entry name" value="NAD(P)-bd_dom_sf"/>
</dbReference>
<dbReference type="SMART" id="SM01294">
    <property type="entry name" value="PKS_PP_betabranch"/>
    <property type="match status" value="2"/>
</dbReference>
<feature type="compositionally biased region" description="Low complexity" evidence="10">
    <location>
        <begin position="5116"/>
        <end position="5127"/>
    </location>
</feature>
<feature type="region of interest" description="Disordered" evidence="10">
    <location>
        <begin position="2032"/>
        <end position="2064"/>
    </location>
</feature>
<dbReference type="InterPro" id="IPR018201">
    <property type="entry name" value="Ketoacyl_synth_AS"/>
</dbReference>
<dbReference type="PROSITE" id="PS50075">
    <property type="entry name" value="CARRIER"/>
    <property type="match status" value="3"/>
</dbReference>
<dbReference type="PANTHER" id="PTHR43775">
    <property type="entry name" value="FATTY ACID SYNTHASE"/>
    <property type="match status" value="1"/>
</dbReference>
<feature type="domain" description="PKS/mFAS DH" evidence="13">
    <location>
        <begin position="4206"/>
        <end position="4491"/>
    </location>
</feature>
<dbReference type="PROSITE" id="PS00606">
    <property type="entry name" value="KS3_1"/>
    <property type="match status" value="3"/>
</dbReference>
<dbReference type="Pfam" id="PF00109">
    <property type="entry name" value="ketoacyl-synt"/>
    <property type="match status" value="3"/>
</dbReference>
<feature type="compositionally biased region" description="Acidic residues" evidence="10">
    <location>
        <begin position="4332"/>
        <end position="4345"/>
    </location>
</feature>
<feature type="domain" description="Carrier" evidence="11">
    <location>
        <begin position="1507"/>
        <end position="1582"/>
    </location>
</feature>
<dbReference type="InterPro" id="IPR020806">
    <property type="entry name" value="PKS_PP-bd"/>
</dbReference>
<dbReference type="PANTHER" id="PTHR43775:SF51">
    <property type="entry name" value="INACTIVE PHENOLPHTHIOCEROL SYNTHESIS POLYKETIDE SYNTHASE TYPE I PKS1-RELATED"/>
    <property type="match status" value="1"/>
</dbReference>
<dbReference type="Pfam" id="PF21089">
    <property type="entry name" value="PKS_DH_N"/>
    <property type="match status" value="1"/>
</dbReference>
<dbReference type="Pfam" id="PF16197">
    <property type="entry name" value="KAsynt_C_assoc"/>
    <property type="match status" value="3"/>
</dbReference>
<dbReference type="InterPro" id="IPR014031">
    <property type="entry name" value="Ketoacyl_synth_C"/>
</dbReference>
<dbReference type="CDD" id="cd08956">
    <property type="entry name" value="KR_3_FAS_SDR_x"/>
    <property type="match status" value="1"/>
</dbReference>
<proteinExistence type="predicted"/>
<feature type="domain" description="Ketosynthase family 3 (KS3)" evidence="12">
    <location>
        <begin position="33"/>
        <end position="458"/>
    </location>
</feature>
<dbReference type="Gene3D" id="3.40.366.10">
    <property type="entry name" value="Malonyl-Coenzyme A Acyl Carrier Protein, domain 2"/>
    <property type="match status" value="3"/>
</dbReference>
<dbReference type="Pfam" id="PF22953">
    <property type="entry name" value="SpnB_Rossmann"/>
    <property type="match status" value="1"/>
</dbReference>
<evidence type="ECO:0000256" key="1">
    <source>
        <dbReference type="ARBA" id="ARBA00001957"/>
    </source>
</evidence>
<dbReference type="InterPro" id="IPR001227">
    <property type="entry name" value="Ac_transferase_dom_sf"/>
</dbReference>
<feature type="compositionally biased region" description="Pro residues" evidence="10">
    <location>
        <begin position="3710"/>
        <end position="3725"/>
    </location>
</feature>
<evidence type="ECO:0000313" key="15">
    <source>
        <dbReference type="Proteomes" id="UP001058236"/>
    </source>
</evidence>
<dbReference type="EMBL" id="CP101397">
    <property type="protein sequence ID" value="UTR79546.1"/>
    <property type="molecule type" value="Genomic_DNA"/>
</dbReference>
<comment type="pathway">
    <text evidence="2">Antibiotic biosynthesis.</text>
</comment>
<dbReference type="NCBIfam" id="NF045894">
    <property type="entry name" value="PKS_plus_SDR"/>
    <property type="match status" value="2"/>
</dbReference>
<dbReference type="Gene3D" id="3.40.47.10">
    <property type="match status" value="3"/>
</dbReference>
<dbReference type="SMART" id="SM00823">
    <property type="entry name" value="PKS_PP"/>
    <property type="match status" value="3"/>
</dbReference>
<dbReference type="InterPro" id="IPR013968">
    <property type="entry name" value="PKS_KR"/>
</dbReference>
<dbReference type="InterPro" id="IPR020841">
    <property type="entry name" value="PKS_Beta-ketoAc_synthase_dom"/>
</dbReference>
<keyword evidence="15" id="KW-1185">Reference proteome</keyword>
<dbReference type="SUPFAM" id="SSF51735">
    <property type="entry name" value="NAD(P)-binding Rossmann-fold domains"/>
    <property type="match status" value="6"/>
</dbReference>
<dbReference type="RefSeq" id="WP_255239142.1">
    <property type="nucleotide sequence ID" value="NZ_CP101397.1"/>
</dbReference>
<comment type="cofactor">
    <cofactor evidence="1">
        <name>pantetheine 4'-phosphate</name>
        <dbReference type="ChEBI" id="CHEBI:47942"/>
    </cofactor>
</comment>
<dbReference type="Gene3D" id="3.30.70.3290">
    <property type="match status" value="3"/>
</dbReference>
<dbReference type="InterPro" id="IPR050091">
    <property type="entry name" value="PKS_NRPS_Biosynth_Enz"/>
</dbReference>
<dbReference type="InterPro" id="IPR055123">
    <property type="entry name" value="SpnB-like_Rossmann"/>
</dbReference>
<dbReference type="InterPro" id="IPR014030">
    <property type="entry name" value="Ketoacyl_synth_N"/>
</dbReference>
<dbReference type="InterPro" id="IPR006162">
    <property type="entry name" value="Ppantetheine_attach_site"/>
</dbReference>
<dbReference type="SMART" id="SM00822">
    <property type="entry name" value="PKS_KR"/>
    <property type="match status" value="3"/>
</dbReference>
<dbReference type="InterPro" id="IPR049900">
    <property type="entry name" value="PKS_mFAS_DH"/>
</dbReference>
<dbReference type="Gene3D" id="6.10.140.1830">
    <property type="match status" value="2"/>
</dbReference>
<feature type="domain" description="Carrier" evidence="11">
    <location>
        <begin position="3092"/>
        <end position="3167"/>
    </location>
</feature>
<feature type="domain" description="Ketosynthase family 3 (KS3)" evidence="12">
    <location>
        <begin position="3196"/>
        <end position="3622"/>
    </location>
</feature>
<dbReference type="SUPFAM" id="SSF55048">
    <property type="entry name" value="Probable ACP-binding domain of malonyl-CoA ACP transacylase"/>
    <property type="match status" value="3"/>
</dbReference>
<dbReference type="PROSITE" id="PS52004">
    <property type="entry name" value="KS3_2"/>
    <property type="match status" value="3"/>
</dbReference>
<dbReference type="SMART" id="SM00826">
    <property type="entry name" value="PKS_DH"/>
    <property type="match status" value="1"/>
</dbReference>
<dbReference type="InterPro" id="IPR032821">
    <property type="entry name" value="PKS_assoc"/>
</dbReference>
<gene>
    <name evidence="14" type="ORF">NLU04_14290</name>
</gene>
<feature type="compositionally biased region" description="Low complexity" evidence="10">
    <location>
        <begin position="3692"/>
        <end position="3709"/>
    </location>
</feature>
<evidence type="ECO:0000256" key="6">
    <source>
        <dbReference type="ARBA" id="ARBA00023194"/>
    </source>
</evidence>
<evidence type="ECO:0000256" key="10">
    <source>
        <dbReference type="SAM" id="MobiDB-lite"/>
    </source>
</evidence>
<keyword evidence="5" id="KW-0808">Transferase</keyword>
<dbReference type="Pfam" id="PF02801">
    <property type="entry name" value="Ketoacyl-synt_C"/>
    <property type="match status" value="3"/>
</dbReference>
<feature type="region of interest" description="Disordered" evidence="10">
    <location>
        <begin position="3692"/>
        <end position="3725"/>
    </location>
</feature>
<protein>
    <submittedName>
        <fullName evidence="14">SDR family NAD(P)-dependent oxidoreductase</fullName>
    </submittedName>
</protein>
<dbReference type="PROSITE" id="PS52019">
    <property type="entry name" value="PKS_MFAS_DH"/>
    <property type="match status" value="1"/>
</dbReference>
<dbReference type="InterPro" id="IPR016039">
    <property type="entry name" value="Thiolase-like"/>
</dbReference>
<evidence type="ECO:0000256" key="8">
    <source>
        <dbReference type="ARBA" id="ARBA00023315"/>
    </source>
</evidence>
<dbReference type="Gene3D" id="3.10.129.110">
    <property type="entry name" value="Polyketide synthase dehydratase"/>
    <property type="match status" value="1"/>
</dbReference>
<feature type="active site" description="Proton donor; for dehydratase activity" evidence="9">
    <location>
        <position position="4414"/>
    </location>
</feature>
<dbReference type="Gene3D" id="3.40.50.720">
    <property type="entry name" value="NAD(P)-binding Rossmann-like Domain"/>
    <property type="match status" value="3"/>
</dbReference>
<dbReference type="SUPFAM" id="SSF47336">
    <property type="entry name" value="ACP-like"/>
    <property type="match status" value="3"/>
</dbReference>
<dbReference type="CDD" id="cd08952">
    <property type="entry name" value="KR_1_SDR_x"/>
    <property type="match status" value="2"/>
</dbReference>
<reference evidence="14" key="1">
    <citation type="submission" date="2022-07" db="EMBL/GenBank/DDBJ databases">
        <title>Genomic of Streptomyces cavourensis F2.</title>
        <authorList>
            <person name="Hu S."/>
            <person name="Liang W."/>
        </authorList>
    </citation>
    <scope>NUCLEOTIDE SEQUENCE</scope>
    <source>
        <strain evidence="14">F2</strain>
    </source>
</reference>
<keyword evidence="6" id="KW-0045">Antibiotic biosynthesis</keyword>
<evidence type="ECO:0000259" key="12">
    <source>
        <dbReference type="PROSITE" id="PS52004"/>
    </source>
</evidence>
<feature type="compositionally biased region" description="Pro residues" evidence="10">
    <location>
        <begin position="2032"/>
        <end position="2045"/>
    </location>
</feature>
<accession>A0ABY5F766</accession>
<evidence type="ECO:0000256" key="4">
    <source>
        <dbReference type="ARBA" id="ARBA00022553"/>
    </source>
</evidence>
<evidence type="ECO:0000256" key="2">
    <source>
        <dbReference type="ARBA" id="ARBA00004792"/>
    </source>
</evidence>
<evidence type="ECO:0000256" key="9">
    <source>
        <dbReference type="PROSITE-ProRule" id="PRU01363"/>
    </source>
</evidence>
<dbReference type="CDD" id="cd00833">
    <property type="entry name" value="PKS"/>
    <property type="match status" value="3"/>
</dbReference>
<keyword evidence="4" id="KW-0597">Phosphoprotein</keyword>
<dbReference type="InterPro" id="IPR049551">
    <property type="entry name" value="PKS_DH_C"/>
</dbReference>
<feature type="active site" description="Proton acceptor; for dehydratase activity" evidence="9">
    <location>
        <position position="4238"/>
    </location>
</feature>
<feature type="region of interest" description="Disordered" evidence="10">
    <location>
        <begin position="5116"/>
        <end position="5137"/>
    </location>
</feature>
<dbReference type="Gene3D" id="1.10.1200.10">
    <property type="entry name" value="ACP-like"/>
    <property type="match status" value="3"/>
</dbReference>
<keyword evidence="8" id="KW-0012">Acyltransferase</keyword>
<dbReference type="SMART" id="SM00825">
    <property type="entry name" value="PKS_KS"/>
    <property type="match status" value="3"/>
</dbReference>
<dbReference type="InterPro" id="IPR041618">
    <property type="entry name" value="PKS_DE"/>
</dbReference>
<feature type="region of interest" description="N-terminal hotdog fold" evidence="9">
    <location>
        <begin position="4206"/>
        <end position="4331"/>
    </location>
</feature>
<evidence type="ECO:0000259" key="11">
    <source>
        <dbReference type="PROSITE" id="PS50075"/>
    </source>
</evidence>
<dbReference type="Pfam" id="PF22621">
    <property type="entry name" value="CurL-like_PKS_C"/>
    <property type="match status" value="1"/>
</dbReference>
<feature type="domain" description="Carrier" evidence="11">
    <location>
        <begin position="4993"/>
        <end position="5068"/>
    </location>
</feature>
<feature type="domain" description="Ketosynthase family 3 (KS3)" evidence="12">
    <location>
        <begin position="1604"/>
        <end position="2030"/>
    </location>
</feature>
<dbReference type="InterPro" id="IPR016036">
    <property type="entry name" value="Malonyl_transacylase_ACP-bd"/>
</dbReference>
<dbReference type="SUPFAM" id="SSF52151">
    <property type="entry name" value="FabD/lysophospholipase-like"/>
    <property type="match status" value="3"/>
</dbReference>
<feature type="region of interest" description="Disordered" evidence="10">
    <location>
        <begin position="4294"/>
        <end position="4360"/>
    </location>
</feature>
<dbReference type="SMART" id="SM00827">
    <property type="entry name" value="PKS_AT"/>
    <property type="match status" value="3"/>
</dbReference>
<dbReference type="Pfam" id="PF08659">
    <property type="entry name" value="KR"/>
    <property type="match status" value="3"/>
</dbReference>
<keyword evidence="7" id="KW-0511">Multifunctional enzyme</keyword>
<dbReference type="InterPro" id="IPR016035">
    <property type="entry name" value="Acyl_Trfase/lysoPLipase"/>
</dbReference>
<dbReference type="Pfam" id="PF00550">
    <property type="entry name" value="PP-binding"/>
    <property type="match status" value="3"/>
</dbReference>
<dbReference type="SUPFAM" id="SSF53901">
    <property type="entry name" value="Thiolase-like"/>
    <property type="match status" value="3"/>
</dbReference>
<dbReference type="InterPro" id="IPR015083">
    <property type="entry name" value="NorB/c/GfsB-D-like_docking"/>
</dbReference>
<evidence type="ECO:0000256" key="5">
    <source>
        <dbReference type="ARBA" id="ARBA00022679"/>
    </source>
</evidence>
<dbReference type="InterPro" id="IPR057326">
    <property type="entry name" value="KR_dom"/>
</dbReference>
<evidence type="ECO:0000313" key="14">
    <source>
        <dbReference type="EMBL" id="UTR79546.1"/>
    </source>
</evidence>
<dbReference type="Pfam" id="PF18369">
    <property type="entry name" value="PKS_DE"/>
    <property type="match status" value="2"/>
</dbReference>
<dbReference type="Pfam" id="PF00698">
    <property type="entry name" value="Acyl_transf_1"/>
    <property type="match status" value="3"/>
</dbReference>
<evidence type="ECO:0000259" key="13">
    <source>
        <dbReference type="PROSITE" id="PS52019"/>
    </source>
</evidence>
<name>A0ABY5F766_9ACTN</name>
<feature type="compositionally biased region" description="Low complexity" evidence="10">
    <location>
        <begin position="3646"/>
        <end position="3669"/>
    </location>
</feature>
<organism evidence="14 15">
    <name type="scientific">Streptomyces cavourensis</name>
    <dbReference type="NCBI Taxonomy" id="67258"/>
    <lineage>
        <taxon>Bacteria</taxon>
        <taxon>Bacillati</taxon>
        <taxon>Actinomycetota</taxon>
        <taxon>Actinomycetes</taxon>
        <taxon>Kitasatosporales</taxon>
        <taxon>Streptomycetaceae</taxon>
        <taxon>Streptomyces</taxon>
    </lineage>
</organism>
<dbReference type="InterPro" id="IPR009081">
    <property type="entry name" value="PP-bd_ACP"/>
</dbReference>
<dbReference type="Pfam" id="PF14765">
    <property type="entry name" value="PS-DH"/>
    <property type="match status" value="1"/>
</dbReference>
<dbReference type="InterPro" id="IPR020807">
    <property type="entry name" value="PKS_DH"/>
</dbReference>